<dbReference type="InterPro" id="IPR018740">
    <property type="entry name" value="DUF2282_membr"/>
</dbReference>
<evidence type="ECO:0008006" key="4">
    <source>
        <dbReference type="Google" id="ProtNLM"/>
    </source>
</evidence>
<gene>
    <name evidence="2" type="ORF">GCM10010919_04330</name>
</gene>
<name>A0ABQ3KWP9_9ALTE</name>
<keyword evidence="3" id="KW-1185">Reference proteome</keyword>
<organism evidence="2 3">
    <name type="scientific">Alishewanella longhuensis</name>
    <dbReference type="NCBI Taxonomy" id="1091037"/>
    <lineage>
        <taxon>Bacteria</taxon>
        <taxon>Pseudomonadati</taxon>
        <taxon>Pseudomonadota</taxon>
        <taxon>Gammaproteobacteria</taxon>
        <taxon>Alteromonadales</taxon>
        <taxon>Alteromonadaceae</taxon>
        <taxon>Alishewanella</taxon>
    </lineage>
</organism>
<keyword evidence="1" id="KW-0732">Signal</keyword>
<sequence>MKQTSLTKMLLAGIAIASITGVVHAAPNSQLTLAEGAPESARQDFKKWTAGERVIGRRDKCYGIALAGQNDCRAGAGTSCEGSSTIDFQGNAWTFTPRGLCEHLITPHGPGAKTELARNNP</sequence>
<feature type="signal peptide" evidence="1">
    <location>
        <begin position="1"/>
        <end position="25"/>
    </location>
</feature>
<dbReference type="RefSeq" id="WP_189429661.1">
    <property type="nucleotide sequence ID" value="NZ_BNAO01000001.1"/>
</dbReference>
<reference evidence="3" key="1">
    <citation type="journal article" date="2019" name="Int. J. Syst. Evol. Microbiol.">
        <title>The Global Catalogue of Microorganisms (GCM) 10K type strain sequencing project: providing services to taxonomists for standard genome sequencing and annotation.</title>
        <authorList>
            <consortium name="The Broad Institute Genomics Platform"/>
            <consortium name="The Broad Institute Genome Sequencing Center for Infectious Disease"/>
            <person name="Wu L."/>
            <person name="Ma J."/>
        </authorList>
    </citation>
    <scope>NUCLEOTIDE SEQUENCE [LARGE SCALE GENOMIC DNA]</scope>
    <source>
        <strain evidence="3">CGMCC 1.7003</strain>
    </source>
</reference>
<dbReference type="EMBL" id="BNAO01000001">
    <property type="protein sequence ID" value="GHG60684.1"/>
    <property type="molecule type" value="Genomic_DNA"/>
</dbReference>
<accession>A0ABQ3KWP9</accession>
<dbReference type="Pfam" id="PF10048">
    <property type="entry name" value="DUF2282"/>
    <property type="match status" value="1"/>
</dbReference>
<evidence type="ECO:0000313" key="3">
    <source>
        <dbReference type="Proteomes" id="UP000659697"/>
    </source>
</evidence>
<evidence type="ECO:0000313" key="2">
    <source>
        <dbReference type="EMBL" id="GHG60684.1"/>
    </source>
</evidence>
<protein>
    <recommendedName>
        <fullName evidence="4">DUF2282 domain-containing protein</fullName>
    </recommendedName>
</protein>
<comment type="caution">
    <text evidence="2">The sequence shown here is derived from an EMBL/GenBank/DDBJ whole genome shotgun (WGS) entry which is preliminary data.</text>
</comment>
<proteinExistence type="predicted"/>
<feature type="chain" id="PRO_5047203748" description="DUF2282 domain-containing protein" evidence="1">
    <location>
        <begin position="26"/>
        <end position="121"/>
    </location>
</feature>
<dbReference type="Proteomes" id="UP000659697">
    <property type="component" value="Unassembled WGS sequence"/>
</dbReference>
<evidence type="ECO:0000256" key="1">
    <source>
        <dbReference type="SAM" id="SignalP"/>
    </source>
</evidence>